<dbReference type="GO" id="GO:0003824">
    <property type="term" value="F:catalytic activity"/>
    <property type="evidence" value="ECO:0007669"/>
    <property type="project" value="InterPro"/>
</dbReference>
<dbReference type="EMBL" id="DTPE01000207">
    <property type="protein sequence ID" value="HGE75511.1"/>
    <property type="molecule type" value="Genomic_DNA"/>
</dbReference>
<dbReference type="InterPro" id="IPR016176">
    <property type="entry name" value="Cbl-dep_enz_cat"/>
</dbReference>
<comment type="caution">
    <text evidence="2">The sequence shown here is derived from an EMBL/GenBank/DDBJ whole genome shotgun (WGS) entry which is preliminary data.</text>
</comment>
<gene>
    <name evidence="2" type="ORF">ENX73_05250</name>
</gene>
<protein>
    <submittedName>
        <fullName evidence="2">D-lysine 5,6-aminomutase subunit alpha</fullName>
    </submittedName>
</protein>
<evidence type="ECO:0000313" key="2">
    <source>
        <dbReference type="EMBL" id="HGE75511.1"/>
    </source>
</evidence>
<sequence>MVLYLDLDQNLVRKARILAKEITDEVQKFIELRSTDSVERTVARFYGIDGVNFEGIPLPNIVVDDLKKHGDIDRGIAYWLANACVSKSMTPQEIAEAVGRKEFSLTQVQPQNEGVVASKIDELTEQAIEKLKTVRNKRKQMLEELGDPAQPYIYVIVATGNIYEDVNQARAAVSEGADIIAVIRSTAQSLLDFIPYGPTTEGYGGTYATQENFKIMRKALDEMAYKVKRYVRLTNYASGLCMPEISATAAFEGLDMLLNDSMYGILFRNINMMRTFVDQYTSRLICAFSNIIINTGEDNYIKTSDPITRAHTVTTSQLINEQFALKAGMDPKYMGIGHAFEIDPDVENGLLYEISHALLTRELFPNAIPKYMPPTRYMTGNIFKGYAQNTLYNLVSIMTGQSIHLLGMLTEAIHTPLVQDRYLAISNAKYVFNNAKALGFDIEFKKDGFIQNEARKVLENAVALLEHVKEIGLMRAIEEGTFGDISRKMDEGKGEDGVFTKGEDYYNPIVERMEDSVRGGRIV</sequence>
<reference evidence="2" key="1">
    <citation type="journal article" date="2020" name="mSystems">
        <title>Genome- and Community-Level Interaction Insights into Carbon Utilization and Element Cycling Functions of Hydrothermarchaeota in Hydrothermal Sediment.</title>
        <authorList>
            <person name="Zhou Z."/>
            <person name="Liu Y."/>
            <person name="Xu W."/>
            <person name="Pan J."/>
            <person name="Luo Z.H."/>
            <person name="Li M."/>
        </authorList>
    </citation>
    <scope>NUCLEOTIDE SEQUENCE [LARGE SCALE GENOMIC DNA]</scope>
    <source>
        <strain evidence="2">SpSt-966</strain>
    </source>
</reference>
<accession>A0A7V3VTG6</accession>
<dbReference type="AlphaFoldDB" id="A0A7V3VTG6"/>
<proteinExistence type="predicted"/>
<evidence type="ECO:0000259" key="1">
    <source>
        <dbReference type="Pfam" id="PF09043"/>
    </source>
</evidence>
<dbReference type="InterPro" id="IPR037086">
    <property type="entry name" value="Lys-AminoMut_asu_sf"/>
</dbReference>
<dbReference type="SUPFAM" id="SSF51703">
    <property type="entry name" value="Cobalamin (vitamin B12)-dependent enzymes"/>
    <property type="match status" value="1"/>
</dbReference>
<dbReference type="Gene3D" id="3.20.20.440">
    <property type="entry name" value="D-Lysine 5,6-aminomutase alpha subunit"/>
    <property type="match status" value="1"/>
</dbReference>
<organism evidence="2">
    <name type="scientific">Mesoaciditoga lauensis</name>
    <dbReference type="NCBI Taxonomy" id="1495039"/>
    <lineage>
        <taxon>Bacteria</taxon>
        <taxon>Thermotogati</taxon>
        <taxon>Thermotogota</taxon>
        <taxon>Thermotogae</taxon>
        <taxon>Mesoaciditogales</taxon>
        <taxon>Mesoaciditogaceae</taxon>
        <taxon>Mesoaciditoga</taxon>
    </lineage>
</organism>
<dbReference type="GO" id="GO:0031419">
    <property type="term" value="F:cobalamin binding"/>
    <property type="evidence" value="ECO:0007669"/>
    <property type="project" value="InterPro"/>
</dbReference>
<name>A0A7V3VTG6_9BACT</name>
<feature type="domain" description="D-Lysine 5,6-aminomutase alpha subunit" evidence="1">
    <location>
        <begin position="5"/>
        <end position="511"/>
    </location>
</feature>
<dbReference type="InterPro" id="IPR015130">
    <property type="entry name" value="Lys-AminoMut_A"/>
</dbReference>
<dbReference type="Pfam" id="PF09043">
    <property type="entry name" value="Lys-AminoMut_A"/>
    <property type="match status" value="1"/>
</dbReference>